<organism evidence="8 9">
    <name type="scientific">Tupaiid herpesvirus 1 (strain 1)</name>
    <name type="common">TuHV-1</name>
    <name type="synonym">Herpesvirus tupaia (strain 1)</name>
    <dbReference type="NCBI Taxonomy" id="10397"/>
    <lineage>
        <taxon>Viruses</taxon>
        <taxon>Duplodnaviria</taxon>
        <taxon>Heunggongvirae</taxon>
        <taxon>Peploviricota</taxon>
        <taxon>Herviviricetes</taxon>
        <taxon>Herpesvirales</taxon>
        <taxon>Orthoherpesviridae</taxon>
        <taxon>Betaherpesvirinae</taxon>
        <taxon>Quwivirus</taxon>
        <taxon>Quwivirus tupaiidbeta1</taxon>
    </lineage>
</organism>
<dbReference type="EMBL" id="AF281817">
    <property type="protein sequence ID" value="AAK57081.1"/>
    <property type="molecule type" value="Genomic_DNA"/>
</dbReference>
<reference evidence="8 9" key="1">
    <citation type="journal article" date="2001" name="J. Virol.">
        <title>Analysis and characterization of the complete genome of tupaia (tree shrew) herpesvirus.</title>
        <authorList>
            <person name="Bahr U."/>
            <person name="Darai G."/>
        </authorList>
    </citation>
    <scope>NUCLEOTIDE SEQUENCE [LARGE SCALE GENOMIC DNA]</scope>
    <source>
        <strain evidence="8">2</strain>
    </source>
</reference>
<keyword evidence="5 7" id="KW-0472">Membrane</keyword>
<evidence type="ECO:0000256" key="6">
    <source>
        <dbReference type="SAM" id="MobiDB-lite"/>
    </source>
</evidence>
<dbReference type="InterPro" id="IPR010880">
    <property type="entry name" value="Herpes_UL37_HHV-5-rel"/>
</dbReference>
<evidence type="ECO:0000256" key="3">
    <source>
        <dbReference type="ARBA" id="ARBA00022729"/>
    </source>
</evidence>
<evidence type="ECO:0000256" key="5">
    <source>
        <dbReference type="ARBA" id="ARBA00023136"/>
    </source>
</evidence>
<keyword evidence="3" id="KW-0732">Signal</keyword>
<proteinExistence type="predicted"/>
<dbReference type="OrthoDB" id="17604at10239"/>
<sequence length="365" mass="41263">MGWTVGWQVLAGPGDRGRSGSSRTRRSDWGTGATSKPTILKSTGFLSQILWLATACFVYVDSVTVFHSVVIGDIDCQYDVCFFTRRNGKTSFRCSIECYFNATLVYVGDCGMARDDLLWNRVSSQSSMNDGVAASLDLGLHYYMDGYLIRGIVARTGWAASPGVTWFSGRLFCWRNDTLGGQIGFNFSDSYYTFSVHFIEGYKEEVHKWVRRSGRQQTLVEQLLFEGAYHDDNFLRTACPKLVRRIGNRVERLKSNLPESRAARTCGGRSLVPGWTRLWANWTKYSEMALTTGRRAYVIGDYDVGDRPGKKLQLSKLLGLFAVIGGTLMMTVLFCVLSLLRRREIVRDLRRRRDSLDDPVTKQVT</sequence>
<dbReference type="GO" id="GO:0016020">
    <property type="term" value="C:membrane"/>
    <property type="evidence" value="ECO:0007669"/>
    <property type="project" value="UniProtKB-SubCell"/>
</dbReference>
<feature type="region of interest" description="Disordered" evidence="6">
    <location>
        <begin position="11"/>
        <end position="31"/>
    </location>
</feature>
<keyword evidence="9" id="KW-1185">Reference proteome</keyword>
<evidence type="ECO:0000313" key="8">
    <source>
        <dbReference type="EMBL" id="AAK57081.1"/>
    </source>
</evidence>
<comment type="subcellular location">
    <subcellularLocation>
        <location evidence="1">Membrane</location>
        <topology evidence="1">Single-pass membrane protein</topology>
    </subcellularLocation>
</comment>
<dbReference type="RefSeq" id="NP_116386.1">
    <property type="nucleotide sequence ID" value="NC_002794.1"/>
</dbReference>
<feature type="transmembrane region" description="Helical" evidence="7">
    <location>
        <begin position="317"/>
        <end position="340"/>
    </location>
</feature>
<evidence type="ECO:0000256" key="1">
    <source>
        <dbReference type="ARBA" id="ARBA00004167"/>
    </source>
</evidence>
<keyword evidence="4 7" id="KW-1133">Transmembrane helix</keyword>
<name>Q91TQ6_TUHV1</name>
<evidence type="ECO:0000313" key="9">
    <source>
        <dbReference type="Proteomes" id="UP000137095"/>
    </source>
</evidence>
<dbReference type="Pfam" id="PF07413">
    <property type="entry name" value="Herpes_UL37_2"/>
    <property type="match status" value="1"/>
</dbReference>
<dbReference type="GeneID" id="921243"/>
<evidence type="ECO:0000256" key="4">
    <source>
        <dbReference type="ARBA" id="ARBA00022989"/>
    </source>
</evidence>
<keyword evidence="2 7" id="KW-0812">Transmembrane</keyword>
<protein>
    <submittedName>
        <fullName evidence="8">T37</fullName>
    </submittedName>
</protein>
<dbReference type="Proteomes" id="UP000137095">
    <property type="component" value="Segment"/>
</dbReference>
<accession>Q91TQ6</accession>
<organismHost>
    <name type="scientific">Tupaia belangeri</name>
    <name type="common">Common tree shrew</name>
    <name type="synonym">Tupaia glis belangeri</name>
    <dbReference type="NCBI Taxonomy" id="37347"/>
</organismHost>
<evidence type="ECO:0000256" key="7">
    <source>
        <dbReference type="SAM" id="Phobius"/>
    </source>
</evidence>
<evidence type="ECO:0000256" key="2">
    <source>
        <dbReference type="ARBA" id="ARBA00022692"/>
    </source>
</evidence>
<dbReference type="KEGG" id="vg:921243"/>